<sequence>MEPLHSTTGFFRKVVKLVQIALLQSLRGHEGLLRVDDDDLTDPGLSIVTQGITVEASLKNCKASKKFTLVGESRTSALARSQSPNQQILSRYDGDSTIGHRLYKEITKVEFVKMKGKGRLTQPTNSYQCIIVTEVESFKQIGL</sequence>
<protein>
    <submittedName>
        <fullName evidence="1">Uncharacterized protein</fullName>
    </submittedName>
</protein>
<organism evidence="1 2">
    <name type="scientific">Kingdonia uniflora</name>
    <dbReference type="NCBI Taxonomy" id="39325"/>
    <lineage>
        <taxon>Eukaryota</taxon>
        <taxon>Viridiplantae</taxon>
        <taxon>Streptophyta</taxon>
        <taxon>Embryophyta</taxon>
        <taxon>Tracheophyta</taxon>
        <taxon>Spermatophyta</taxon>
        <taxon>Magnoliopsida</taxon>
        <taxon>Ranunculales</taxon>
        <taxon>Circaeasteraceae</taxon>
        <taxon>Kingdonia</taxon>
    </lineage>
</organism>
<dbReference type="OrthoDB" id="303107at2759"/>
<evidence type="ECO:0000313" key="1">
    <source>
        <dbReference type="EMBL" id="KAF6175003.1"/>
    </source>
</evidence>
<proteinExistence type="predicted"/>
<dbReference type="Proteomes" id="UP000541444">
    <property type="component" value="Unassembled WGS sequence"/>
</dbReference>
<evidence type="ECO:0000313" key="2">
    <source>
        <dbReference type="Proteomes" id="UP000541444"/>
    </source>
</evidence>
<name>A0A7J7P6P9_9MAGN</name>
<dbReference type="AlphaFoldDB" id="A0A7J7P6P9"/>
<comment type="caution">
    <text evidence="1">The sequence shown here is derived from an EMBL/GenBank/DDBJ whole genome shotgun (WGS) entry which is preliminary data.</text>
</comment>
<reference evidence="1 2" key="1">
    <citation type="journal article" date="2020" name="IScience">
        <title>Genome Sequencing of the Endangered Kingdonia uniflora (Circaeasteraceae, Ranunculales) Reveals Potential Mechanisms of Evolutionary Specialization.</title>
        <authorList>
            <person name="Sun Y."/>
            <person name="Deng T."/>
            <person name="Zhang A."/>
            <person name="Moore M.J."/>
            <person name="Landis J.B."/>
            <person name="Lin N."/>
            <person name="Zhang H."/>
            <person name="Zhang X."/>
            <person name="Huang J."/>
            <person name="Zhang X."/>
            <person name="Sun H."/>
            <person name="Wang H."/>
        </authorList>
    </citation>
    <scope>NUCLEOTIDE SEQUENCE [LARGE SCALE GENOMIC DNA]</scope>
    <source>
        <strain evidence="1">TB1705</strain>
        <tissue evidence="1">Leaf</tissue>
    </source>
</reference>
<accession>A0A7J7P6P9</accession>
<gene>
    <name evidence="1" type="ORF">GIB67_026491</name>
</gene>
<dbReference type="EMBL" id="JACGCM010000223">
    <property type="protein sequence ID" value="KAF6175003.1"/>
    <property type="molecule type" value="Genomic_DNA"/>
</dbReference>
<keyword evidence="2" id="KW-1185">Reference proteome</keyword>